<proteinExistence type="predicted"/>
<keyword evidence="3" id="KW-1185">Reference proteome</keyword>
<sequence length="62" mass="7129">MSPFALDRGQNYLETKAEKRARFTRRAERNNDIFQRESPLSPPPFASGSQGAREARSLLELY</sequence>
<organism evidence="2 3">
    <name type="scientific">Nesidiocoris tenuis</name>
    <dbReference type="NCBI Taxonomy" id="355587"/>
    <lineage>
        <taxon>Eukaryota</taxon>
        <taxon>Metazoa</taxon>
        <taxon>Ecdysozoa</taxon>
        <taxon>Arthropoda</taxon>
        <taxon>Hexapoda</taxon>
        <taxon>Insecta</taxon>
        <taxon>Pterygota</taxon>
        <taxon>Neoptera</taxon>
        <taxon>Paraneoptera</taxon>
        <taxon>Hemiptera</taxon>
        <taxon>Heteroptera</taxon>
        <taxon>Panheteroptera</taxon>
        <taxon>Cimicomorpha</taxon>
        <taxon>Miridae</taxon>
        <taxon>Dicyphina</taxon>
        <taxon>Nesidiocoris</taxon>
    </lineage>
</organism>
<reference evidence="2 3" key="1">
    <citation type="submission" date="2020-02" db="EMBL/GenBank/DDBJ databases">
        <authorList>
            <person name="Ferguson B K."/>
        </authorList>
    </citation>
    <scope>NUCLEOTIDE SEQUENCE [LARGE SCALE GENOMIC DNA]</scope>
</reference>
<accession>A0A6H5FZA2</accession>
<feature type="region of interest" description="Disordered" evidence="1">
    <location>
        <begin position="25"/>
        <end position="62"/>
    </location>
</feature>
<name>A0A6H5FZA2_9HEMI</name>
<evidence type="ECO:0000313" key="2">
    <source>
        <dbReference type="EMBL" id="CAA9995053.1"/>
    </source>
</evidence>
<feature type="compositionally biased region" description="Basic and acidic residues" evidence="1">
    <location>
        <begin position="25"/>
        <end position="35"/>
    </location>
</feature>
<dbReference type="AlphaFoldDB" id="A0A6H5FZA2"/>
<gene>
    <name evidence="2" type="ORF">NTEN_LOCUS1844</name>
</gene>
<dbReference type="Proteomes" id="UP000479000">
    <property type="component" value="Unassembled WGS sequence"/>
</dbReference>
<feature type="non-terminal residue" evidence="2">
    <location>
        <position position="62"/>
    </location>
</feature>
<dbReference type="EMBL" id="CADCXU010002939">
    <property type="protein sequence ID" value="CAA9995053.1"/>
    <property type="molecule type" value="Genomic_DNA"/>
</dbReference>
<protein>
    <submittedName>
        <fullName evidence="2">Uncharacterized protein</fullName>
    </submittedName>
</protein>
<evidence type="ECO:0000256" key="1">
    <source>
        <dbReference type="SAM" id="MobiDB-lite"/>
    </source>
</evidence>
<evidence type="ECO:0000313" key="3">
    <source>
        <dbReference type="Proteomes" id="UP000479000"/>
    </source>
</evidence>
<feature type="compositionally biased region" description="Basic and acidic residues" evidence="1">
    <location>
        <begin position="53"/>
        <end position="62"/>
    </location>
</feature>